<organism evidence="2 3">
    <name type="scientific">Mugilogobius chulae</name>
    <name type="common">yellowstripe goby</name>
    <dbReference type="NCBI Taxonomy" id="88201"/>
    <lineage>
        <taxon>Eukaryota</taxon>
        <taxon>Metazoa</taxon>
        <taxon>Chordata</taxon>
        <taxon>Craniata</taxon>
        <taxon>Vertebrata</taxon>
        <taxon>Euteleostomi</taxon>
        <taxon>Actinopterygii</taxon>
        <taxon>Neopterygii</taxon>
        <taxon>Teleostei</taxon>
        <taxon>Neoteleostei</taxon>
        <taxon>Acanthomorphata</taxon>
        <taxon>Gobiaria</taxon>
        <taxon>Gobiiformes</taxon>
        <taxon>Gobioidei</taxon>
        <taxon>Gobiidae</taxon>
        <taxon>Gobionellinae</taxon>
        <taxon>Mugilogobius</taxon>
    </lineage>
</organism>
<proteinExistence type="predicted"/>
<dbReference type="AlphaFoldDB" id="A0AAW0MU27"/>
<accession>A0AAW0MU27</accession>
<evidence type="ECO:0000256" key="1">
    <source>
        <dbReference type="SAM" id="MobiDB-lite"/>
    </source>
</evidence>
<reference evidence="3" key="1">
    <citation type="submission" date="2024-04" db="EMBL/GenBank/DDBJ databases">
        <title>Salinicola lusitanus LLJ914,a marine bacterium isolated from the Okinawa Trough.</title>
        <authorList>
            <person name="Li J."/>
        </authorList>
    </citation>
    <scope>NUCLEOTIDE SEQUENCE [LARGE SCALE GENOMIC DNA]</scope>
</reference>
<comment type="caution">
    <text evidence="2">The sequence shown here is derived from an EMBL/GenBank/DDBJ whole genome shotgun (WGS) entry which is preliminary data.</text>
</comment>
<dbReference type="EMBL" id="JBBPFD010000166">
    <property type="protein sequence ID" value="KAK7879967.1"/>
    <property type="molecule type" value="Genomic_DNA"/>
</dbReference>
<evidence type="ECO:0000313" key="2">
    <source>
        <dbReference type="EMBL" id="KAK7879967.1"/>
    </source>
</evidence>
<name>A0AAW0MU27_9GOBI</name>
<protein>
    <submittedName>
        <fullName evidence="2">Uncharacterized protein</fullName>
    </submittedName>
</protein>
<evidence type="ECO:0000313" key="3">
    <source>
        <dbReference type="Proteomes" id="UP001460270"/>
    </source>
</evidence>
<gene>
    <name evidence="2" type="ORF">WMY93_033373</name>
</gene>
<feature type="compositionally biased region" description="Low complexity" evidence="1">
    <location>
        <begin position="9"/>
        <end position="22"/>
    </location>
</feature>
<feature type="region of interest" description="Disordered" evidence="1">
    <location>
        <begin position="1"/>
        <end position="22"/>
    </location>
</feature>
<sequence length="169" mass="18203">MKKKSWADTTTQTNHSSSNSTSHMILTPAPLNSLPATDGYSVTDLSFSASMSFSLMLVLTQRKHVVSGRVSRMNSTKEQEWTHSSVLQTGAVSGFHVLEFQCPADWSCVWVSCSSSSVLQTGAVSGFHVLVPVSCRLELCLEFQCPADWSCVWVSCSSSSVLQTGAVSG</sequence>
<dbReference type="Proteomes" id="UP001460270">
    <property type="component" value="Unassembled WGS sequence"/>
</dbReference>
<keyword evidence="3" id="KW-1185">Reference proteome</keyword>
<feature type="non-terminal residue" evidence="2">
    <location>
        <position position="169"/>
    </location>
</feature>